<reference evidence="2 3" key="2">
    <citation type="submission" date="2021-10" db="EMBL/GenBank/DDBJ databases">
        <authorList>
            <person name="Piombo E."/>
        </authorList>
    </citation>
    <scope>NUCLEOTIDE SEQUENCE [LARGE SCALE GENOMIC DNA]</scope>
</reference>
<dbReference type="EMBL" id="CABFNO020001563">
    <property type="protein sequence ID" value="CAH0003180.1"/>
    <property type="molecule type" value="Genomic_DNA"/>
</dbReference>
<proteinExistence type="predicted"/>
<feature type="region of interest" description="Disordered" evidence="1">
    <location>
        <begin position="1"/>
        <end position="36"/>
    </location>
</feature>
<sequence>MATQPSGTWEGHDYPQPGIMPMVQPSSFLPSETLPQNNMGLPTPVLQSAFHPFLPHLPDIDTLVSHLPPQDHFSHQLAGPSLDNLQSSREASSEGLPGSQESFTSTQSTPSDLSPCQFNLDNLDPLSGNAVGDQDVPPPGRDVDWGQLFCGLDEELGTNVSPAAAVAPAVGLNSDQTFRCSCCRKHQPAMKFSRDDGDIPTEQTRYKACDKCRTRTRAFHEPKRDQSSDGSQSEKPCIICRAQRPVEDFPTIFAEMLPLYRGRSTAGGASPQAAQVGFQGEQVFFLACISDASRPAWPRMLLWLQQDPSGRPVRGPTSGGSLVANLPSVSYAEEYGR</sequence>
<reference evidence="3" key="1">
    <citation type="submission" date="2019-06" db="EMBL/GenBank/DDBJ databases">
        <authorList>
            <person name="Broberg M."/>
        </authorList>
    </citation>
    <scope>NUCLEOTIDE SEQUENCE [LARGE SCALE GENOMIC DNA]</scope>
</reference>
<evidence type="ECO:0000256" key="1">
    <source>
        <dbReference type="SAM" id="MobiDB-lite"/>
    </source>
</evidence>
<accession>A0A9N9V0L1</accession>
<name>A0A9N9V0L1_9HYPO</name>
<feature type="region of interest" description="Disordered" evidence="1">
    <location>
        <begin position="71"/>
        <end position="135"/>
    </location>
</feature>
<dbReference type="OrthoDB" id="10411131at2759"/>
<dbReference type="Proteomes" id="UP000754883">
    <property type="component" value="Unassembled WGS sequence"/>
</dbReference>
<protein>
    <submittedName>
        <fullName evidence="2">Uncharacterized protein</fullName>
    </submittedName>
</protein>
<keyword evidence="3" id="KW-1185">Reference proteome</keyword>
<feature type="compositionally biased region" description="Polar residues" evidence="1">
    <location>
        <begin position="24"/>
        <end position="36"/>
    </location>
</feature>
<comment type="caution">
    <text evidence="2">The sequence shown here is derived from an EMBL/GenBank/DDBJ whole genome shotgun (WGS) entry which is preliminary data.</text>
</comment>
<feature type="compositionally biased region" description="Polar residues" evidence="1">
    <location>
        <begin position="99"/>
        <end position="120"/>
    </location>
</feature>
<evidence type="ECO:0000313" key="2">
    <source>
        <dbReference type="EMBL" id="CAH0003180.1"/>
    </source>
</evidence>
<organism evidence="2 3">
    <name type="scientific">Clonostachys byssicola</name>
    <dbReference type="NCBI Taxonomy" id="160290"/>
    <lineage>
        <taxon>Eukaryota</taxon>
        <taxon>Fungi</taxon>
        <taxon>Dikarya</taxon>
        <taxon>Ascomycota</taxon>
        <taxon>Pezizomycotina</taxon>
        <taxon>Sordariomycetes</taxon>
        <taxon>Hypocreomycetidae</taxon>
        <taxon>Hypocreales</taxon>
        <taxon>Bionectriaceae</taxon>
        <taxon>Clonostachys</taxon>
    </lineage>
</organism>
<dbReference type="AlphaFoldDB" id="A0A9N9V0L1"/>
<gene>
    <name evidence="2" type="ORF">CBYS24578_00011466</name>
</gene>
<evidence type="ECO:0000313" key="3">
    <source>
        <dbReference type="Proteomes" id="UP000754883"/>
    </source>
</evidence>